<keyword evidence="7" id="KW-1185">Reference proteome</keyword>
<dbReference type="OrthoDB" id="4510254at2"/>
<dbReference type="InterPro" id="IPR015422">
    <property type="entry name" value="PyrdxlP-dep_Trfase_small"/>
</dbReference>
<dbReference type="Gene3D" id="3.40.640.10">
    <property type="entry name" value="Type I PLP-dependent aspartate aminotransferase-like (Major domain)"/>
    <property type="match status" value="1"/>
</dbReference>
<dbReference type="PIRSF" id="PIRSF000521">
    <property type="entry name" value="Transaminase_4ab_Lys_Orn"/>
    <property type="match status" value="1"/>
</dbReference>
<dbReference type="InterPro" id="IPR005814">
    <property type="entry name" value="Aminotrans_3"/>
</dbReference>
<dbReference type="GO" id="GO:0005737">
    <property type="term" value="C:cytoplasm"/>
    <property type="evidence" value="ECO:0007669"/>
    <property type="project" value="UniProtKB-SubCell"/>
</dbReference>
<dbReference type="HAMAP" id="MF_01107">
    <property type="entry name" value="ArgD_aminotrans_3"/>
    <property type="match status" value="1"/>
</dbReference>
<dbReference type="NCBIfam" id="TIGR00707">
    <property type="entry name" value="argD"/>
    <property type="match status" value="1"/>
</dbReference>
<dbReference type="EMBL" id="NMVO01000017">
    <property type="protein sequence ID" value="OYO09607.1"/>
    <property type="molecule type" value="Genomic_DNA"/>
</dbReference>
<feature type="binding site" evidence="5">
    <location>
        <begin position="230"/>
        <end position="233"/>
    </location>
    <ligand>
        <name>pyridoxal 5'-phosphate</name>
        <dbReference type="ChEBI" id="CHEBI:597326"/>
    </ligand>
</feature>
<evidence type="ECO:0000256" key="3">
    <source>
        <dbReference type="ARBA" id="ARBA00022679"/>
    </source>
</evidence>
<keyword evidence="5" id="KW-0055">Arginine biosynthesis</keyword>
<feature type="binding site" evidence="5">
    <location>
        <position position="145"/>
    </location>
    <ligand>
        <name>pyridoxal 5'-phosphate</name>
        <dbReference type="ChEBI" id="CHEBI:597326"/>
    </ligand>
</feature>
<dbReference type="PANTHER" id="PTHR11986:SF79">
    <property type="entry name" value="ACETYLORNITHINE AMINOTRANSFERASE, MITOCHONDRIAL"/>
    <property type="match status" value="1"/>
</dbReference>
<dbReference type="GO" id="GO:0042802">
    <property type="term" value="F:identical protein binding"/>
    <property type="evidence" value="ECO:0007669"/>
    <property type="project" value="TreeGrafter"/>
</dbReference>
<comment type="caution">
    <text evidence="6">The sequence shown here is derived from an EMBL/GenBank/DDBJ whole genome shotgun (WGS) entry which is preliminary data.</text>
</comment>
<dbReference type="GO" id="GO:0003992">
    <property type="term" value="F:N2-acetyl-L-ornithine:2-oxoglutarate 5-aminotransferase activity"/>
    <property type="evidence" value="ECO:0007669"/>
    <property type="project" value="UniProtKB-UniRule"/>
</dbReference>
<comment type="subunit">
    <text evidence="5">Homodimer.</text>
</comment>
<evidence type="ECO:0000256" key="2">
    <source>
        <dbReference type="ARBA" id="ARBA00022605"/>
    </source>
</evidence>
<keyword evidence="2 5" id="KW-0028">Amino-acid biosynthesis</keyword>
<dbReference type="AlphaFoldDB" id="A0A255G0Z0"/>
<dbReference type="GO" id="GO:0006526">
    <property type="term" value="P:L-arginine biosynthetic process"/>
    <property type="evidence" value="ECO:0007669"/>
    <property type="project" value="UniProtKB-UniRule"/>
</dbReference>
<feature type="modified residue" description="N6-(pyridoxal phosphate)lysine" evidence="5">
    <location>
        <position position="259"/>
    </location>
</feature>
<gene>
    <name evidence="5" type="primary">argD</name>
    <name evidence="6" type="ORF">CGZ94_18295</name>
</gene>
<evidence type="ECO:0000256" key="1">
    <source>
        <dbReference type="ARBA" id="ARBA00022576"/>
    </source>
</evidence>
<feature type="binding site" evidence="5">
    <location>
        <position position="287"/>
    </location>
    <ligand>
        <name>N(2)-acetyl-L-ornithine</name>
        <dbReference type="ChEBI" id="CHEBI:57805"/>
    </ligand>
</feature>
<dbReference type="NCBIfam" id="NF002874">
    <property type="entry name" value="PRK03244.1"/>
    <property type="match status" value="1"/>
</dbReference>
<dbReference type="PANTHER" id="PTHR11986">
    <property type="entry name" value="AMINOTRANSFERASE CLASS III"/>
    <property type="match status" value="1"/>
</dbReference>
<dbReference type="SUPFAM" id="SSF53383">
    <property type="entry name" value="PLP-dependent transferases"/>
    <property type="match status" value="1"/>
</dbReference>
<keyword evidence="1 5" id="KW-0032">Aminotransferase</keyword>
<feature type="binding site" evidence="5">
    <location>
        <position position="288"/>
    </location>
    <ligand>
        <name>pyridoxal 5'-phosphate</name>
        <dbReference type="ChEBI" id="CHEBI:597326"/>
    </ligand>
</feature>
<sequence>MSELAEQLPHGSGSELVDRYQHAVMNTFGPPKRVFVRGEGAHVWDSDGNRYLDLLAGIAVNGLGHAHPAVLAAITAQLATLGHVSNFFATPAQIALAERLVAMVGGTGGDAKVFFANSGTEANEAAFKLTRRTGRTKLIAMEGAFHGRSMGALALTHNAKYREPFEPLPGEVTWVPYGDTDALAEAVDDTVAAVVIEPIQGENGIIVPPDGYLTAAREITREHGALLWFDEVQTGVGRTGRWLASQHEGVVADVVTLAKGLGNGFPIGACVATGTAADLLQPGMHGTTFGGNPVAAIAGLAVLQVIERDGLLDHATALGERLEQRVAALEHPLIDHVRGRGLLRGIVLTEEIAPAAYDAALQAGFVINAPRPNVIRLVPPLNLSTEQLDSFIDALPAILEQARGTSKENA</sequence>
<dbReference type="RefSeq" id="WP_094356203.1">
    <property type="nucleotide sequence ID" value="NZ_NMVK01000006.1"/>
</dbReference>
<evidence type="ECO:0000313" key="7">
    <source>
        <dbReference type="Proteomes" id="UP000215896"/>
    </source>
</evidence>
<comment type="similarity">
    <text evidence="5">Belongs to the class-III pyridoxal-phosphate-dependent aminotransferase family. ArgD subfamily.</text>
</comment>
<evidence type="ECO:0000256" key="5">
    <source>
        <dbReference type="HAMAP-Rule" id="MF_01107"/>
    </source>
</evidence>
<dbReference type="InterPro" id="IPR015421">
    <property type="entry name" value="PyrdxlP-dep_Trfase_major"/>
</dbReference>
<comment type="pathway">
    <text evidence="5">Amino-acid biosynthesis; L-arginine biosynthesis; N(2)-acetyl-L-ornithine from L-glutamate: step 4/4.</text>
</comment>
<dbReference type="InterPro" id="IPR015424">
    <property type="entry name" value="PyrdxlP-dep_Trfase"/>
</dbReference>
<dbReference type="EC" id="2.6.1.11" evidence="5"/>
<name>A0A255G0Z0_9ACTN</name>
<comment type="cofactor">
    <cofactor evidence="5">
        <name>pyridoxal 5'-phosphate</name>
        <dbReference type="ChEBI" id="CHEBI:597326"/>
    </cofactor>
    <text evidence="5">Binds 1 pyridoxal phosphate per subunit.</text>
</comment>
<dbReference type="PROSITE" id="PS00600">
    <property type="entry name" value="AA_TRANSFER_CLASS_3"/>
    <property type="match status" value="1"/>
</dbReference>
<dbReference type="UniPathway" id="UPA00068">
    <property type="reaction ID" value="UER00109"/>
</dbReference>
<comment type="subcellular location">
    <subcellularLocation>
        <location evidence="5">Cytoplasm</location>
    </subcellularLocation>
</comment>
<comment type="catalytic activity">
    <reaction evidence="5">
        <text>N(2)-acetyl-L-ornithine + 2-oxoglutarate = N-acetyl-L-glutamate 5-semialdehyde + L-glutamate</text>
        <dbReference type="Rhea" id="RHEA:18049"/>
        <dbReference type="ChEBI" id="CHEBI:16810"/>
        <dbReference type="ChEBI" id="CHEBI:29123"/>
        <dbReference type="ChEBI" id="CHEBI:29985"/>
        <dbReference type="ChEBI" id="CHEBI:57805"/>
        <dbReference type="EC" id="2.6.1.11"/>
    </reaction>
</comment>
<dbReference type="FunFam" id="3.40.640.10:FF:000004">
    <property type="entry name" value="Acetylornithine aminotransferase"/>
    <property type="match status" value="1"/>
</dbReference>
<proteinExistence type="inferred from homology"/>
<evidence type="ECO:0000256" key="4">
    <source>
        <dbReference type="ARBA" id="ARBA00022898"/>
    </source>
</evidence>
<dbReference type="InterPro" id="IPR049704">
    <property type="entry name" value="Aminotrans_3_PPA_site"/>
</dbReference>
<keyword evidence="3 5" id="KW-0808">Transferase</keyword>
<dbReference type="NCBIfam" id="NF002325">
    <property type="entry name" value="PRK01278.1"/>
    <property type="match status" value="1"/>
</dbReference>
<dbReference type="GO" id="GO:0030170">
    <property type="term" value="F:pyridoxal phosphate binding"/>
    <property type="evidence" value="ECO:0007669"/>
    <property type="project" value="InterPro"/>
</dbReference>
<dbReference type="CDD" id="cd00610">
    <property type="entry name" value="OAT_like"/>
    <property type="match status" value="1"/>
</dbReference>
<feature type="binding site" evidence="5">
    <location>
        <position position="148"/>
    </location>
    <ligand>
        <name>N(2)-acetyl-L-ornithine</name>
        <dbReference type="ChEBI" id="CHEBI:57805"/>
    </ligand>
</feature>
<dbReference type="Pfam" id="PF00202">
    <property type="entry name" value="Aminotran_3"/>
    <property type="match status" value="1"/>
</dbReference>
<accession>A0A255G0Z0</accession>
<reference evidence="6 7" key="1">
    <citation type="submission" date="2017-07" db="EMBL/GenBank/DDBJ databases">
        <title>Draft whole genome sequences of clinical Proprionibacteriaceae strains.</title>
        <authorList>
            <person name="Bernier A.-M."/>
            <person name="Bernard K."/>
            <person name="Domingo M.-C."/>
        </authorList>
    </citation>
    <scope>NUCLEOTIDE SEQUENCE [LARGE SCALE GENOMIC DNA]</scope>
    <source>
        <strain evidence="6 7">NML 030167</strain>
    </source>
</reference>
<keyword evidence="4 5" id="KW-0663">Pyridoxal phosphate</keyword>
<protein>
    <recommendedName>
        <fullName evidence="5">Acetylornithine aminotransferase</fullName>
        <shortName evidence="5">ACOAT</shortName>
        <ecNumber evidence="5">2.6.1.11</ecNumber>
    </recommendedName>
</protein>
<keyword evidence="5" id="KW-0963">Cytoplasm</keyword>
<feature type="binding site" evidence="5">
    <location>
        <begin position="119"/>
        <end position="120"/>
    </location>
    <ligand>
        <name>pyridoxal 5'-phosphate</name>
        <dbReference type="ChEBI" id="CHEBI:597326"/>
    </ligand>
</feature>
<dbReference type="InterPro" id="IPR050103">
    <property type="entry name" value="Class-III_PLP-dep_AT"/>
</dbReference>
<organism evidence="6 7">
    <name type="scientific">Enemella evansiae</name>
    <dbReference type="NCBI Taxonomy" id="2016499"/>
    <lineage>
        <taxon>Bacteria</taxon>
        <taxon>Bacillati</taxon>
        <taxon>Actinomycetota</taxon>
        <taxon>Actinomycetes</taxon>
        <taxon>Propionibacteriales</taxon>
        <taxon>Propionibacteriaceae</taxon>
        <taxon>Enemella</taxon>
    </lineage>
</organism>
<dbReference type="InterPro" id="IPR004636">
    <property type="entry name" value="AcOrn/SuccOrn_fam"/>
</dbReference>
<evidence type="ECO:0000313" key="6">
    <source>
        <dbReference type="EMBL" id="OYO09607.1"/>
    </source>
</evidence>
<dbReference type="Proteomes" id="UP000215896">
    <property type="component" value="Unassembled WGS sequence"/>
</dbReference>
<dbReference type="Gene3D" id="3.90.1150.10">
    <property type="entry name" value="Aspartate Aminotransferase, domain 1"/>
    <property type="match status" value="1"/>
</dbReference>
<comment type="miscellaneous">
    <text evidence="5">May also have succinyldiaminopimelate aminotransferase activity, thus carrying out the corresponding step in lysine biosynthesis.</text>
</comment>